<dbReference type="EMBL" id="KI968781">
    <property type="protein sequence ID" value="EUN23732.1"/>
    <property type="molecule type" value="Genomic_DNA"/>
</dbReference>
<evidence type="ECO:0000313" key="3">
    <source>
        <dbReference type="Proteomes" id="UP000054337"/>
    </source>
</evidence>
<gene>
    <name evidence="2" type="ORF">COCVIDRAFT_40706</name>
</gene>
<accession>W7EHG4</accession>
<dbReference type="RefSeq" id="XP_014553306.1">
    <property type="nucleotide sequence ID" value="XM_014697820.1"/>
</dbReference>
<dbReference type="HOGENOM" id="CLU_363282_0_0_1"/>
<dbReference type="OrthoDB" id="3760848at2759"/>
<evidence type="ECO:0000256" key="1">
    <source>
        <dbReference type="SAM" id="MobiDB-lite"/>
    </source>
</evidence>
<reference evidence="2 3" key="1">
    <citation type="journal article" date="2013" name="PLoS Genet.">
        <title>Comparative genome structure, secondary metabolite, and effector coding capacity across Cochliobolus pathogens.</title>
        <authorList>
            <person name="Condon B.J."/>
            <person name="Leng Y."/>
            <person name="Wu D."/>
            <person name="Bushley K.E."/>
            <person name="Ohm R.A."/>
            <person name="Otillar R."/>
            <person name="Martin J."/>
            <person name="Schackwitz W."/>
            <person name="Grimwood J."/>
            <person name="MohdZainudin N."/>
            <person name="Xue C."/>
            <person name="Wang R."/>
            <person name="Manning V.A."/>
            <person name="Dhillon B."/>
            <person name="Tu Z.J."/>
            <person name="Steffenson B.J."/>
            <person name="Salamov A."/>
            <person name="Sun H."/>
            <person name="Lowry S."/>
            <person name="LaButti K."/>
            <person name="Han J."/>
            <person name="Copeland A."/>
            <person name="Lindquist E."/>
            <person name="Barry K."/>
            <person name="Schmutz J."/>
            <person name="Baker S.E."/>
            <person name="Ciuffetti L.M."/>
            <person name="Grigoriev I.V."/>
            <person name="Zhong S."/>
            <person name="Turgeon B.G."/>
        </authorList>
    </citation>
    <scope>NUCLEOTIDE SEQUENCE [LARGE SCALE GENOMIC DNA]</scope>
    <source>
        <strain evidence="2 3">FI3</strain>
    </source>
</reference>
<proteinExistence type="predicted"/>
<dbReference type="Proteomes" id="UP000054337">
    <property type="component" value="Unassembled WGS sequence"/>
</dbReference>
<feature type="region of interest" description="Disordered" evidence="1">
    <location>
        <begin position="84"/>
        <end position="130"/>
    </location>
</feature>
<keyword evidence="3" id="KW-1185">Reference proteome</keyword>
<dbReference type="GeneID" id="26256948"/>
<dbReference type="AlphaFoldDB" id="W7EHG4"/>
<organism evidence="2 3">
    <name type="scientific">Bipolaris victoriae (strain FI3)</name>
    <name type="common">Victoria blight of oats agent</name>
    <name type="synonym">Cochliobolus victoriae</name>
    <dbReference type="NCBI Taxonomy" id="930091"/>
    <lineage>
        <taxon>Eukaryota</taxon>
        <taxon>Fungi</taxon>
        <taxon>Dikarya</taxon>
        <taxon>Ascomycota</taxon>
        <taxon>Pezizomycotina</taxon>
        <taxon>Dothideomycetes</taxon>
        <taxon>Pleosporomycetidae</taxon>
        <taxon>Pleosporales</taxon>
        <taxon>Pleosporineae</taxon>
        <taxon>Pleosporaceae</taxon>
        <taxon>Bipolaris</taxon>
    </lineage>
</organism>
<name>W7EHG4_BIPV3</name>
<sequence>MIATTTSGSVLPPHIHLCPSPLHIHKKQRKATFRRRIFRKSTHSDIGDQYELPLDDSVDLSVLDWACLVNAPPSCTALPLSISRTPSHHPLTIPKSRNSRSSASSSSFGVPMTHSRNTSQGKHVDNASGLFSHTMGSMSWPLPDGPLSESTHAPRVLGPAKGPDGVSAQQALEGVIQNDQVRNEPPKRPKSSKLRLFMNGFPLLRRQGTGDTSVSTRTVSDTVSSPIKTIFTTHDEDTERSFVQGVDESAIMAYLARNARNGEKIKSFMDLFAKHMPPPTDYDREVADAYVPDSPLALPTTLRAAIRLFPDAKVLTENVQEVTVAIDIEGTLYNQRSLSETAIDVVFVVDNGYYVTQTCLEKSLEAVNGALYHLGSGDRLALYTTHCTHRKVTGNRPDMLYPIRRFSKDTGSMIREITATILRSGTQVWDPPRPNPSMVDIVLGIARSLEVERLKAGRTHIIVLSPAAHVLHDVSKYFADLHLHRINPAVLPYRRQPESQNTICTDTCCSNVFASNWSKYQSTLSRIKRILRNARCTKPIGELTGLSVDVRARTGCELIEFYGNKEIPQLYLGEVHTLFVKVRVTMDEARGINLNSDNTILNSNLDANGLRQELLNSVHIGATRLHLFDVQVLYRNSIHESRTWNYTESPLILISEMGGLAPPRDASLEVYRRQYFYHITQAPPDEAKAVAESIRDALGESNEQAKELIKCMIEELQSHLAIREYEQQCRQKLPLCPGPIEIETPHQWLMELWNHRKNKCDCIDASDRL</sequence>
<evidence type="ECO:0000313" key="2">
    <source>
        <dbReference type="EMBL" id="EUN23732.1"/>
    </source>
</evidence>
<protein>
    <submittedName>
        <fullName evidence="2">Uncharacterized protein</fullName>
    </submittedName>
</protein>